<evidence type="ECO:0000313" key="3">
    <source>
        <dbReference type="Proteomes" id="UP000559256"/>
    </source>
</evidence>
<protein>
    <submittedName>
        <fullName evidence="2">Uncharacterized protein</fullName>
    </submittedName>
</protein>
<proteinExistence type="predicted"/>
<organism evidence="2 3">
    <name type="scientific">Tetrapyrgos nigripes</name>
    <dbReference type="NCBI Taxonomy" id="182062"/>
    <lineage>
        <taxon>Eukaryota</taxon>
        <taxon>Fungi</taxon>
        <taxon>Dikarya</taxon>
        <taxon>Basidiomycota</taxon>
        <taxon>Agaricomycotina</taxon>
        <taxon>Agaricomycetes</taxon>
        <taxon>Agaricomycetidae</taxon>
        <taxon>Agaricales</taxon>
        <taxon>Marasmiineae</taxon>
        <taxon>Marasmiaceae</taxon>
        <taxon>Tetrapyrgos</taxon>
    </lineage>
</organism>
<sequence>MEVDKKFNQSPAPKESSQLLQLQMHFSDNINPPPPRSNILMPPPSTPPTIKAVQTTVGVTRRPTTNVIYDWRCIPELRRAVNK</sequence>
<name>A0A8H5B7R2_9AGAR</name>
<dbReference type="Proteomes" id="UP000559256">
    <property type="component" value="Unassembled WGS sequence"/>
</dbReference>
<accession>A0A8H5B7R2</accession>
<comment type="caution">
    <text evidence="2">The sequence shown here is derived from an EMBL/GenBank/DDBJ whole genome shotgun (WGS) entry which is preliminary data.</text>
</comment>
<evidence type="ECO:0000256" key="1">
    <source>
        <dbReference type="SAM" id="MobiDB-lite"/>
    </source>
</evidence>
<reference evidence="2 3" key="1">
    <citation type="journal article" date="2020" name="ISME J.">
        <title>Uncovering the hidden diversity of litter-decomposition mechanisms in mushroom-forming fungi.</title>
        <authorList>
            <person name="Floudas D."/>
            <person name="Bentzer J."/>
            <person name="Ahren D."/>
            <person name="Johansson T."/>
            <person name="Persson P."/>
            <person name="Tunlid A."/>
        </authorList>
    </citation>
    <scope>NUCLEOTIDE SEQUENCE [LARGE SCALE GENOMIC DNA]</scope>
    <source>
        <strain evidence="2 3">CBS 291.85</strain>
    </source>
</reference>
<gene>
    <name evidence="2" type="ORF">D9758_018683</name>
</gene>
<keyword evidence="3" id="KW-1185">Reference proteome</keyword>
<feature type="compositionally biased region" description="Pro residues" evidence="1">
    <location>
        <begin position="31"/>
        <end position="46"/>
    </location>
</feature>
<dbReference type="EMBL" id="JAACJM010000451">
    <property type="protein sequence ID" value="KAF5318320.1"/>
    <property type="molecule type" value="Genomic_DNA"/>
</dbReference>
<evidence type="ECO:0000313" key="2">
    <source>
        <dbReference type="EMBL" id="KAF5318320.1"/>
    </source>
</evidence>
<dbReference type="AlphaFoldDB" id="A0A8H5B7R2"/>
<feature type="region of interest" description="Disordered" evidence="1">
    <location>
        <begin position="26"/>
        <end position="46"/>
    </location>
</feature>